<evidence type="ECO:0000313" key="2">
    <source>
        <dbReference type="EMBL" id="KAF2003269.1"/>
    </source>
</evidence>
<sequence>MKISDYRRLLLIRRSAVSIGNQSRKKAPLPSPESPHKTDVVDTAISTVVGTLKVSGYWWAESCTDWGRAQADEIRTLVVLTDGPQMSDPSYPPALLCRPTQLAYNLPGP</sequence>
<protein>
    <submittedName>
        <fullName evidence="2">Uncharacterized protein</fullName>
    </submittedName>
</protein>
<evidence type="ECO:0000256" key="1">
    <source>
        <dbReference type="SAM" id="MobiDB-lite"/>
    </source>
</evidence>
<keyword evidence="3" id="KW-1185">Reference proteome</keyword>
<proteinExistence type="predicted"/>
<dbReference type="AlphaFoldDB" id="A0A6A5WR65"/>
<dbReference type="Proteomes" id="UP000799779">
    <property type="component" value="Unassembled WGS sequence"/>
</dbReference>
<organism evidence="2 3">
    <name type="scientific">Amniculicola lignicola CBS 123094</name>
    <dbReference type="NCBI Taxonomy" id="1392246"/>
    <lineage>
        <taxon>Eukaryota</taxon>
        <taxon>Fungi</taxon>
        <taxon>Dikarya</taxon>
        <taxon>Ascomycota</taxon>
        <taxon>Pezizomycotina</taxon>
        <taxon>Dothideomycetes</taxon>
        <taxon>Pleosporomycetidae</taxon>
        <taxon>Pleosporales</taxon>
        <taxon>Amniculicolaceae</taxon>
        <taxon>Amniculicola</taxon>
    </lineage>
</organism>
<accession>A0A6A5WR65</accession>
<dbReference type="EMBL" id="ML977573">
    <property type="protein sequence ID" value="KAF2003269.1"/>
    <property type="molecule type" value="Genomic_DNA"/>
</dbReference>
<evidence type="ECO:0000313" key="3">
    <source>
        <dbReference type="Proteomes" id="UP000799779"/>
    </source>
</evidence>
<name>A0A6A5WR65_9PLEO</name>
<reference evidence="2" key="1">
    <citation type="journal article" date="2020" name="Stud. Mycol.">
        <title>101 Dothideomycetes genomes: a test case for predicting lifestyles and emergence of pathogens.</title>
        <authorList>
            <person name="Haridas S."/>
            <person name="Albert R."/>
            <person name="Binder M."/>
            <person name="Bloem J."/>
            <person name="Labutti K."/>
            <person name="Salamov A."/>
            <person name="Andreopoulos B."/>
            <person name="Baker S."/>
            <person name="Barry K."/>
            <person name="Bills G."/>
            <person name="Bluhm B."/>
            <person name="Cannon C."/>
            <person name="Castanera R."/>
            <person name="Culley D."/>
            <person name="Daum C."/>
            <person name="Ezra D."/>
            <person name="Gonzalez J."/>
            <person name="Henrissat B."/>
            <person name="Kuo A."/>
            <person name="Liang C."/>
            <person name="Lipzen A."/>
            <person name="Lutzoni F."/>
            <person name="Magnuson J."/>
            <person name="Mondo S."/>
            <person name="Nolan M."/>
            <person name="Ohm R."/>
            <person name="Pangilinan J."/>
            <person name="Park H.-J."/>
            <person name="Ramirez L."/>
            <person name="Alfaro M."/>
            <person name="Sun H."/>
            <person name="Tritt A."/>
            <person name="Yoshinaga Y."/>
            <person name="Zwiers L.-H."/>
            <person name="Turgeon B."/>
            <person name="Goodwin S."/>
            <person name="Spatafora J."/>
            <person name="Crous P."/>
            <person name="Grigoriev I."/>
        </authorList>
    </citation>
    <scope>NUCLEOTIDE SEQUENCE</scope>
    <source>
        <strain evidence="2">CBS 123094</strain>
    </source>
</reference>
<gene>
    <name evidence="2" type="ORF">P154DRAFT_532380</name>
</gene>
<feature type="region of interest" description="Disordered" evidence="1">
    <location>
        <begin position="19"/>
        <end position="38"/>
    </location>
</feature>